<sequence>MPPAGTDPKIALYGDSVFYIQSADLLVKPVVTKAGTYSSLPEGLKIDEVTGEIDVNKSETGLKYQVTFTPADASGSQVNYVVISGINYEDKIYNLSAGDSVATPIYNANARLTMPDAGLDNVFDESGGCKNAGIAVDPKNARINLAQTVRNQAIDTGATQEVKLAYRINDKSEKALNGLNVKIYFYRNASEIPQYLIDLINERKTTILYSGAIIRSFALNTSGLKVNVKKPARPRPPCIIVVGN</sequence>
<evidence type="ECO:0000313" key="1">
    <source>
        <dbReference type="EMBL" id="ASU36297.1"/>
    </source>
</evidence>
<dbReference type="Proteomes" id="UP000215002">
    <property type="component" value="Chromosome"/>
</dbReference>
<gene>
    <name evidence="1" type="ORF">MuYL_4412</name>
</gene>
<protein>
    <submittedName>
        <fullName evidence="1">Uncharacterized protein</fullName>
    </submittedName>
</protein>
<keyword evidence="2" id="KW-1185">Reference proteome</keyword>
<dbReference type="AlphaFoldDB" id="A0A223P2G6"/>
<proteinExistence type="predicted"/>
<evidence type="ECO:0000313" key="2">
    <source>
        <dbReference type="Proteomes" id="UP000215002"/>
    </source>
</evidence>
<accession>A0A223P2G6</accession>
<dbReference type="EMBL" id="CP022743">
    <property type="protein sequence ID" value="ASU36297.1"/>
    <property type="molecule type" value="Genomic_DNA"/>
</dbReference>
<dbReference type="KEGG" id="muc:MuYL_4412"/>
<name>A0A223P2G6_9SPHI</name>
<reference evidence="1 2" key="1">
    <citation type="submission" date="2017-08" db="EMBL/GenBank/DDBJ databases">
        <title>Complete genome sequence of Mucilaginibacter sp. strain BJC16-A31.</title>
        <authorList>
            <consortium name="Henan University of Science and Technology"/>
            <person name="You X."/>
        </authorList>
    </citation>
    <scope>NUCLEOTIDE SEQUENCE [LARGE SCALE GENOMIC DNA]</scope>
    <source>
        <strain evidence="1 2">BJC16-A31</strain>
    </source>
</reference>
<organism evidence="1 2">
    <name type="scientific">Mucilaginibacter xinganensis</name>
    <dbReference type="NCBI Taxonomy" id="1234841"/>
    <lineage>
        <taxon>Bacteria</taxon>
        <taxon>Pseudomonadati</taxon>
        <taxon>Bacteroidota</taxon>
        <taxon>Sphingobacteriia</taxon>
        <taxon>Sphingobacteriales</taxon>
        <taxon>Sphingobacteriaceae</taxon>
        <taxon>Mucilaginibacter</taxon>
    </lineage>
</organism>